<evidence type="ECO:0000256" key="1">
    <source>
        <dbReference type="ARBA" id="ARBA00004370"/>
    </source>
</evidence>
<name>A0ABW4I7T7_9SPHI</name>
<feature type="chain" id="PRO_5045064484" evidence="3">
    <location>
        <begin position="18"/>
        <end position="378"/>
    </location>
</feature>
<evidence type="ECO:0000256" key="3">
    <source>
        <dbReference type="SAM" id="SignalP"/>
    </source>
</evidence>
<keyword evidence="6" id="KW-1185">Reference proteome</keyword>
<sequence length="378" mass="43366">MKKVLLILIICSISVQAFSQMRFVNKVINHFFPEDTTRHNSFMLLPLAGYNQEAGFMIGGAGLYSFYTDIHDLTIRPSQASLSLMTSTKGQTQLGFKSDLWSKKNLWHQIYTLQFYNNPFNYYGIGNATLEADKNRLKQLKLRANAEVERNFLKNYYAGIGAEYESHQFKDKDPGGIFTHLPTSDQEGGQFLILKITQVYDSRNSNTYPTRGFFGKLKYGYAPDFFGKDRFHGNFYSADIRQFIPLRKDLVLAGKLLFEGLDSKTPVPFYAMRQMGNDEIMRGYYLGRYRDNYYLAMQSELRYRFSDRFGIVAFGGVGNVAPHANETVKSLKPNYGVGGRFFFDLDKNLAVRLDYGMGEKRPGEKRISGFYFALSEAF</sequence>
<comment type="subcellular location">
    <subcellularLocation>
        <location evidence="1">Membrane</location>
    </subcellularLocation>
</comment>
<organism evidence="5 6">
    <name type="scientific">Pseudopedobacter beijingensis</name>
    <dbReference type="NCBI Taxonomy" id="1207056"/>
    <lineage>
        <taxon>Bacteria</taxon>
        <taxon>Pseudomonadati</taxon>
        <taxon>Bacteroidota</taxon>
        <taxon>Sphingobacteriia</taxon>
        <taxon>Sphingobacteriales</taxon>
        <taxon>Sphingobacteriaceae</taxon>
        <taxon>Pseudopedobacter</taxon>
    </lineage>
</organism>
<dbReference type="Proteomes" id="UP001597118">
    <property type="component" value="Unassembled WGS sequence"/>
</dbReference>
<dbReference type="InterPro" id="IPR000184">
    <property type="entry name" value="Bac_surfAg_D15"/>
</dbReference>
<evidence type="ECO:0000259" key="4">
    <source>
        <dbReference type="Pfam" id="PF01103"/>
    </source>
</evidence>
<reference evidence="6" key="1">
    <citation type="journal article" date="2019" name="Int. J. Syst. Evol. Microbiol.">
        <title>The Global Catalogue of Microorganisms (GCM) 10K type strain sequencing project: providing services to taxonomists for standard genome sequencing and annotation.</title>
        <authorList>
            <consortium name="The Broad Institute Genomics Platform"/>
            <consortium name="The Broad Institute Genome Sequencing Center for Infectious Disease"/>
            <person name="Wu L."/>
            <person name="Ma J."/>
        </authorList>
    </citation>
    <scope>NUCLEOTIDE SEQUENCE [LARGE SCALE GENOMIC DNA]</scope>
    <source>
        <strain evidence="6">CCUG 53762</strain>
    </source>
</reference>
<evidence type="ECO:0000256" key="2">
    <source>
        <dbReference type="ARBA" id="ARBA00023136"/>
    </source>
</evidence>
<evidence type="ECO:0000313" key="6">
    <source>
        <dbReference type="Proteomes" id="UP001597118"/>
    </source>
</evidence>
<dbReference type="Gene3D" id="2.40.160.50">
    <property type="entry name" value="membrane protein fhac: a member of the omp85/tpsb transporter family"/>
    <property type="match status" value="1"/>
</dbReference>
<gene>
    <name evidence="5" type="ORF">ACFSAH_02565</name>
</gene>
<keyword evidence="2" id="KW-0472">Membrane</keyword>
<evidence type="ECO:0000313" key="5">
    <source>
        <dbReference type="EMBL" id="MFD1628740.1"/>
    </source>
</evidence>
<comment type="caution">
    <text evidence="5">The sequence shown here is derived from an EMBL/GenBank/DDBJ whole genome shotgun (WGS) entry which is preliminary data.</text>
</comment>
<proteinExistence type="predicted"/>
<keyword evidence="3" id="KW-0732">Signal</keyword>
<dbReference type="Pfam" id="PF01103">
    <property type="entry name" value="Omp85"/>
    <property type="match status" value="1"/>
</dbReference>
<dbReference type="EMBL" id="JBHUDG010000003">
    <property type="protein sequence ID" value="MFD1628740.1"/>
    <property type="molecule type" value="Genomic_DNA"/>
</dbReference>
<feature type="signal peptide" evidence="3">
    <location>
        <begin position="1"/>
        <end position="17"/>
    </location>
</feature>
<feature type="domain" description="Bacterial surface antigen (D15)" evidence="4">
    <location>
        <begin position="93"/>
        <end position="378"/>
    </location>
</feature>
<protein>
    <submittedName>
        <fullName evidence="5">BamA/TamA family outer membrane protein</fullName>
    </submittedName>
</protein>
<dbReference type="RefSeq" id="WP_379661126.1">
    <property type="nucleotide sequence ID" value="NZ_JBHUDG010000003.1"/>
</dbReference>
<accession>A0ABW4I7T7</accession>